<evidence type="ECO:0000313" key="1">
    <source>
        <dbReference type="EMBL" id="AXM95665.1"/>
    </source>
</evidence>
<dbReference type="GeneID" id="49613275"/>
<evidence type="ECO:0008006" key="3">
    <source>
        <dbReference type="Google" id="ProtNLM"/>
    </source>
</evidence>
<dbReference type="AlphaFoldDB" id="A0AAD0QVR8"/>
<dbReference type="Proteomes" id="UP000256503">
    <property type="component" value="Chromosome"/>
</dbReference>
<dbReference type="EMBL" id="CP031146">
    <property type="protein sequence ID" value="AXM95665.1"/>
    <property type="molecule type" value="Genomic_DNA"/>
</dbReference>
<accession>A0AAD0QVR8</accession>
<organism evidence="1 2">
    <name type="scientific">Pseudomonas plecoglossicida</name>
    <dbReference type="NCBI Taxonomy" id="70775"/>
    <lineage>
        <taxon>Bacteria</taxon>
        <taxon>Pseudomonadati</taxon>
        <taxon>Pseudomonadota</taxon>
        <taxon>Gammaproteobacteria</taxon>
        <taxon>Pseudomonadales</taxon>
        <taxon>Pseudomonadaceae</taxon>
        <taxon>Pseudomonas</taxon>
    </lineage>
</organism>
<proteinExistence type="predicted"/>
<name>A0AAD0QVR8_PSEDL</name>
<sequence length="439" mass="49823">MINYSTQSWASTNSLTAANASNLLSFYEKHFAEPLVLEDKERASTFVPALFRIPTRHADNVVSSTLVVFDVDQKLGEGYDDDMIQLEEIEDALIDLCLEHIVYTSHSHTQTAPRFRIILTPSRPVLPEEHDQFYAAILEQIDDFLGGRMLRALDPCWKSLSHCFYVYTAHPDRKQYAISFYNPGRPADVLEYLLHNSTYGLDVEYKPGAARKATGGTGARGRSYQLNRIVGGMITSSTEEEIAQRLFEYDNAEHAGNEYFRDRQYSRNRPRPGESQETAAWRSCKIFTKSHINSLKRKFRKQDMQIVNAKAQSREPMPTHDAMIKVRSVKSQLTKKGGQSALVELQVMSGEHAGRHFWHRFYGEGSHPTAIKISKSIQDKIAKATRTDMQQLKDLIKAEGHIILARIKQNPGTNGFPAQNEIGDLHLTTNHTQQKNVVL</sequence>
<gene>
    <name evidence="1" type="ORF">DVB73_07590</name>
</gene>
<reference evidence="1 2" key="1">
    <citation type="submission" date="2018-07" db="EMBL/GenBank/DDBJ databases">
        <title>Complete genome sequence of a Pseudomonas plecoglossicida strain pathogenic to the marine fish, Larimichthys crocea.</title>
        <authorList>
            <person name="Tao Z."/>
        </authorList>
    </citation>
    <scope>NUCLEOTIDE SEQUENCE [LARGE SCALE GENOMIC DNA]</scope>
    <source>
        <strain evidence="1 2">XSDHY-P</strain>
    </source>
</reference>
<evidence type="ECO:0000313" key="2">
    <source>
        <dbReference type="Proteomes" id="UP000256503"/>
    </source>
</evidence>
<protein>
    <recommendedName>
        <fullName evidence="3">Primase C-terminal 1 domain-containing protein</fullName>
    </recommendedName>
</protein>
<dbReference type="RefSeq" id="WP_016394622.1">
    <property type="nucleotide sequence ID" value="NZ_CP031146.1"/>
</dbReference>